<evidence type="ECO:0000259" key="2">
    <source>
        <dbReference type="Pfam" id="PF24784"/>
    </source>
</evidence>
<evidence type="ECO:0000256" key="1">
    <source>
        <dbReference type="SAM" id="SignalP"/>
    </source>
</evidence>
<gene>
    <name evidence="3" type="ORF">P43SY_009032</name>
</gene>
<proteinExistence type="predicted"/>
<dbReference type="Pfam" id="PF24784">
    <property type="entry name" value="Temptin_C"/>
    <property type="match status" value="1"/>
</dbReference>
<dbReference type="InterPro" id="IPR055313">
    <property type="entry name" value="Temptin-like"/>
</dbReference>
<feature type="domain" description="Temptin Cys/Cys disulfide" evidence="2">
    <location>
        <begin position="22"/>
        <end position="111"/>
    </location>
</feature>
<evidence type="ECO:0000313" key="4">
    <source>
        <dbReference type="Proteomes" id="UP001209570"/>
    </source>
</evidence>
<dbReference type="PANTHER" id="PTHR34737:SF2">
    <property type="entry name" value="EF-HAND DOMAIN-CONTAINING PROTEIN"/>
    <property type="match status" value="1"/>
</dbReference>
<dbReference type="Proteomes" id="UP001209570">
    <property type="component" value="Unassembled WGS sequence"/>
</dbReference>
<dbReference type="AlphaFoldDB" id="A0AAD5LM94"/>
<dbReference type="PANTHER" id="PTHR34737">
    <property type="entry name" value="EF-HAND DOMAIN-CONTAINING PROTEIN"/>
    <property type="match status" value="1"/>
</dbReference>
<protein>
    <recommendedName>
        <fullName evidence="2">Temptin Cys/Cys disulfide domain-containing protein</fullName>
    </recommendedName>
</protein>
<feature type="signal peptide" evidence="1">
    <location>
        <begin position="1"/>
        <end position="23"/>
    </location>
</feature>
<organism evidence="3 4">
    <name type="scientific">Pythium insidiosum</name>
    <name type="common">Pythiosis disease agent</name>
    <dbReference type="NCBI Taxonomy" id="114742"/>
    <lineage>
        <taxon>Eukaryota</taxon>
        <taxon>Sar</taxon>
        <taxon>Stramenopiles</taxon>
        <taxon>Oomycota</taxon>
        <taxon>Peronosporomycetes</taxon>
        <taxon>Pythiales</taxon>
        <taxon>Pythiaceae</taxon>
        <taxon>Pythium</taxon>
    </lineage>
</organism>
<keyword evidence="1" id="KW-0732">Signal</keyword>
<feature type="chain" id="PRO_5042096626" description="Temptin Cys/Cys disulfide domain-containing protein" evidence="1">
    <location>
        <begin position="24"/>
        <end position="176"/>
    </location>
</feature>
<comment type="caution">
    <text evidence="3">The sequence shown here is derived from an EMBL/GenBank/DDBJ whole genome shotgun (WGS) entry which is preliminary data.</text>
</comment>
<keyword evidence="4" id="KW-1185">Reference proteome</keyword>
<dbReference type="InterPro" id="IPR057626">
    <property type="entry name" value="S-S_Temptin"/>
</dbReference>
<accession>A0AAD5LM94</accession>
<name>A0AAD5LM94_PYTIN</name>
<dbReference type="EMBL" id="JAKCXM010000079">
    <property type="protein sequence ID" value="KAJ0403584.1"/>
    <property type="molecule type" value="Genomic_DNA"/>
</dbReference>
<evidence type="ECO:0000313" key="3">
    <source>
        <dbReference type="EMBL" id="KAJ0403584.1"/>
    </source>
</evidence>
<sequence>MPRPSSMTLVLVALVATVTGTQGWPKFLSMVPNGRAVPFNRVDLGHAEGSMARNPFGLAFNVDRNWTKALCEADSDGDGQTNGQELGDPCCVWSIGKDSLLRSGNDTSNPGNKSSISDPKLWKDVDCAALKQRAASAQESGAPGVSVPPAKSTAPARSVAAALTGALLASVSLAVL</sequence>
<reference evidence="3" key="1">
    <citation type="submission" date="2021-12" db="EMBL/GenBank/DDBJ databases">
        <title>Prjna785345.</title>
        <authorList>
            <person name="Rujirawat T."/>
            <person name="Krajaejun T."/>
        </authorList>
    </citation>
    <scope>NUCLEOTIDE SEQUENCE</scope>
    <source>
        <strain evidence="3">Pi057C3</strain>
    </source>
</reference>